<dbReference type="GO" id="GO:0034316">
    <property type="term" value="P:negative regulation of Arp2/3 complex-mediated actin nucleation"/>
    <property type="evidence" value="ECO:0007669"/>
    <property type="project" value="TreeGrafter"/>
</dbReference>
<dbReference type="InterPro" id="IPR002108">
    <property type="entry name" value="ADF-H"/>
</dbReference>
<keyword evidence="6" id="KW-1185">Reference proteome</keyword>
<dbReference type="STRING" id="1230905.A0A1G4KHN4"/>
<keyword evidence="3" id="KW-0539">Nucleus</keyword>
<dbReference type="OrthoDB" id="3919494at2759"/>
<dbReference type="Pfam" id="PF00241">
    <property type="entry name" value="Cofilin_ADF"/>
    <property type="match status" value="1"/>
</dbReference>
<comment type="subcellular location">
    <subcellularLocation>
        <location evidence="3">Cytoplasm</location>
    </subcellularLocation>
    <subcellularLocation>
        <location evidence="3">Nucleus</location>
    </subcellularLocation>
</comment>
<dbReference type="GO" id="GO:0071846">
    <property type="term" value="P:actin filament debranching"/>
    <property type="evidence" value="ECO:0007669"/>
    <property type="project" value="InterPro"/>
</dbReference>
<dbReference type="GO" id="GO:0005634">
    <property type="term" value="C:nucleus"/>
    <property type="evidence" value="ECO:0007669"/>
    <property type="project" value="UniProtKB-SubCell"/>
</dbReference>
<dbReference type="Proteomes" id="UP000191024">
    <property type="component" value="Chromosome H"/>
</dbReference>
<evidence type="ECO:0000313" key="5">
    <source>
        <dbReference type="EMBL" id="SCV04004.1"/>
    </source>
</evidence>
<evidence type="ECO:0000256" key="1">
    <source>
        <dbReference type="ARBA" id="ARBA00010055"/>
    </source>
</evidence>
<dbReference type="InterPro" id="IPR011171">
    <property type="entry name" value="GMF"/>
</dbReference>
<evidence type="ECO:0000313" key="6">
    <source>
        <dbReference type="Proteomes" id="UP000191024"/>
    </source>
</evidence>
<proteinExistence type="inferred from homology"/>
<dbReference type="AlphaFoldDB" id="A0A1G4KHN4"/>
<dbReference type="GO" id="GO:0030479">
    <property type="term" value="C:actin cortical patch"/>
    <property type="evidence" value="ECO:0007669"/>
    <property type="project" value="TreeGrafter"/>
</dbReference>
<dbReference type="PROSITE" id="PS51263">
    <property type="entry name" value="ADF_H"/>
    <property type="match status" value="1"/>
</dbReference>
<organism evidence="5 6">
    <name type="scientific">Lachancea mirantina</name>
    <dbReference type="NCBI Taxonomy" id="1230905"/>
    <lineage>
        <taxon>Eukaryota</taxon>
        <taxon>Fungi</taxon>
        <taxon>Dikarya</taxon>
        <taxon>Ascomycota</taxon>
        <taxon>Saccharomycotina</taxon>
        <taxon>Saccharomycetes</taxon>
        <taxon>Saccharomycetales</taxon>
        <taxon>Saccharomycetaceae</taxon>
        <taxon>Lachancea</taxon>
    </lineage>
</organism>
<dbReference type="EMBL" id="LT598468">
    <property type="protein sequence ID" value="SCV04004.1"/>
    <property type="molecule type" value="Genomic_DNA"/>
</dbReference>
<dbReference type="SMART" id="SM00102">
    <property type="entry name" value="ADF"/>
    <property type="match status" value="1"/>
</dbReference>
<name>A0A1G4KHN4_9SACH</name>
<dbReference type="PANTHER" id="PTHR11249">
    <property type="entry name" value="GLIAL FACTOR NATURATION FACTOR"/>
    <property type="match status" value="1"/>
</dbReference>
<sequence length="148" mass="16770">MSSLYHINDETKKRINKFRTATARSDELQVLVIKIQPKPSYEIVIDDDDEDQSDVSSLEDLGSTLPDSTPRYVLMSYPMVTSDGRKQTPLVLLYWKPTTVVSQEWKMLYAGAFEMVRTQCGVSKVIEVSSGLEDDDDVDDLKAEIESK</sequence>
<evidence type="ECO:0000256" key="2">
    <source>
        <dbReference type="ARBA" id="ARBA00022490"/>
    </source>
</evidence>
<dbReference type="GO" id="GO:0071933">
    <property type="term" value="F:Arp2/3 complex binding"/>
    <property type="evidence" value="ECO:0007669"/>
    <property type="project" value="InterPro"/>
</dbReference>
<dbReference type="PIRSF" id="PIRSF001788">
    <property type="entry name" value="GMF-beta"/>
    <property type="match status" value="1"/>
</dbReference>
<dbReference type="Gene3D" id="3.40.20.10">
    <property type="entry name" value="Severin"/>
    <property type="match status" value="1"/>
</dbReference>
<comment type="similarity">
    <text evidence="1 3">Belongs to the actin-binding proteins ADF family. GMF subfamily.</text>
</comment>
<keyword evidence="2 3" id="KW-0963">Cytoplasm</keyword>
<dbReference type="SUPFAM" id="SSF55753">
    <property type="entry name" value="Actin depolymerizing proteins"/>
    <property type="match status" value="1"/>
</dbReference>
<reference evidence="6" key="1">
    <citation type="submission" date="2016-03" db="EMBL/GenBank/DDBJ databases">
        <authorList>
            <person name="Devillers H."/>
        </authorList>
    </citation>
    <scope>NUCLEOTIDE SEQUENCE [LARGE SCALE GENOMIC DNA]</scope>
</reference>
<gene>
    <name evidence="5" type="ORF">LAMI_0H12662G</name>
</gene>
<evidence type="ECO:0000259" key="4">
    <source>
        <dbReference type="PROSITE" id="PS51263"/>
    </source>
</evidence>
<dbReference type="InterPro" id="IPR029006">
    <property type="entry name" value="ADF-H/Gelsolin-like_dom_sf"/>
</dbReference>
<accession>A0A1G4KHN4</accession>
<dbReference type="PANTHER" id="PTHR11249:SF2">
    <property type="entry name" value="GLIA MATURATION FACTOR"/>
    <property type="match status" value="1"/>
</dbReference>
<evidence type="ECO:0000256" key="3">
    <source>
        <dbReference type="PIRNR" id="PIRNR001788"/>
    </source>
</evidence>
<protein>
    <submittedName>
        <fullName evidence="5">LAMI_0H12662g1_1</fullName>
    </submittedName>
</protein>
<feature type="domain" description="ADF-H" evidence="4">
    <location>
        <begin position="3"/>
        <end position="146"/>
    </location>
</feature>
<dbReference type="GO" id="GO:0003779">
    <property type="term" value="F:actin binding"/>
    <property type="evidence" value="ECO:0007669"/>
    <property type="project" value="InterPro"/>
</dbReference>